<reference evidence="1 2" key="1">
    <citation type="submission" date="2021-06" db="EMBL/GenBank/DDBJ databases">
        <title>Caerostris extrusa draft genome.</title>
        <authorList>
            <person name="Kono N."/>
            <person name="Arakawa K."/>
        </authorList>
    </citation>
    <scope>NUCLEOTIDE SEQUENCE [LARGE SCALE GENOMIC DNA]</scope>
</reference>
<dbReference type="Proteomes" id="UP001054945">
    <property type="component" value="Unassembled WGS sequence"/>
</dbReference>
<dbReference type="AlphaFoldDB" id="A0AAV4SLA7"/>
<sequence length="97" mass="10621">MCFNYDINSASIAGSWISFHSMFLSGQLPAARVSENLNFGLVCSEASNSEFTSVCVAILKMFNFMYDERHGYSPSGGISDCVSTLGTRRSLKSETEL</sequence>
<keyword evidence="2" id="KW-1185">Reference proteome</keyword>
<proteinExistence type="predicted"/>
<dbReference type="EMBL" id="BPLR01009875">
    <property type="protein sequence ID" value="GIY35213.1"/>
    <property type="molecule type" value="Genomic_DNA"/>
</dbReference>
<name>A0AAV4SLA7_CAEEX</name>
<accession>A0AAV4SLA7</accession>
<evidence type="ECO:0000313" key="1">
    <source>
        <dbReference type="EMBL" id="GIY35213.1"/>
    </source>
</evidence>
<protein>
    <submittedName>
        <fullName evidence="1">Uncharacterized protein</fullName>
    </submittedName>
</protein>
<gene>
    <name evidence="1" type="ORF">CEXT_355631</name>
</gene>
<comment type="caution">
    <text evidence="1">The sequence shown here is derived from an EMBL/GenBank/DDBJ whole genome shotgun (WGS) entry which is preliminary data.</text>
</comment>
<organism evidence="1 2">
    <name type="scientific">Caerostris extrusa</name>
    <name type="common">Bark spider</name>
    <name type="synonym">Caerostris bankana</name>
    <dbReference type="NCBI Taxonomy" id="172846"/>
    <lineage>
        <taxon>Eukaryota</taxon>
        <taxon>Metazoa</taxon>
        <taxon>Ecdysozoa</taxon>
        <taxon>Arthropoda</taxon>
        <taxon>Chelicerata</taxon>
        <taxon>Arachnida</taxon>
        <taxon>Araneae</taxon>
        <taxon>Araneomorphae</taxon>
        <taxon>Entelegynae</taxon>
        <taxon>Araneoidea</taxon>
        <taxon>Araneidae</taxon>
        <taxon>Caerostris</taxon>
    </lineage>
</organism>
<evidence type="ECO:0000313" key="2">
    <source>
        <dbReference type="Proteomes" id="UP001054945"/>
    </source>
</evidence>